<dbReference type="PANTHER" id="PTHR11462">
    <property type="entry name" value="JUN TRANSCRIPTION FACTOR-RELATED"/>
    <property type="match status" value="1"/>
</dbReference>
<evidence type="ECO:0000256" key="3">
    <source>
        <dbReference type="ARBA" id="ARBA00022605"/>
    </source>
</evidence>
<evidence type="ECO:0000313" key="14">
    <source>
        <dbReference type="EMBL" id="KAK0672050.1"/>
    </source>
</evidence>
<dbReference type="EMBL" id="JAULSY010000016">
    <property type="protein sequence ID" value="KAK0672050.1"/>
    <property type="molecule type" value="Genomic_DNA"/>
</dbReference>
<evidence type="ECO:0000256" key="5">
    <source>
        <dbReference type="ARBA" id="ARBA00023125"/>
    </source>
</evidence>
<evidence type="ECO:0000256" key="9">
    <source>
        <dbReference type="ARBA" id="ARBA00061302"/>
    </source>
</evidence>
<name>A0AA39ZJ85_9PEZI</name>
<comment type="similarity">
    <text evidence="9">Belongs to the bZIP family. GCN4 subfamily.</text>
</comment>
<keyword evidence="11" id="KW-0175">Coiled coil</keyword>
<dbReference type="FunFam" id="3.30.160.60:FF:001491">
    <property type="entry name" value="Cross-pathway control protein A"/>
    <property type="match status" value="1"/>
</dbReference>
<feature type="region of interest" description="Disordered" evidence="12">
    <location>
        <begin position="366"/>
        <end position="454"/>
    </location>
</feature>
<evidence type="ECO:0000256" key="12">
    <source>
        <dbReference type="SAM" id="MobiDB-lite"/>
    </source>
</evidence>
<evidence type="ECO:0000256" key="10">
    <source>
        <dbReference type="ARBA" id="ARBA00073680"/>
    </source>
</evidence>
<dbReference type="PANTHER" id="PTHR11462:SF35">
    <property type="entry name" value="TRANSCRIPTION FACTOR JRA"/>
    <property type="match status" value="1"/>
</dbReference>
<keyword evidence="8" id="KW-0539">Nucleus</keyword>
<keyword evidence="3" id="KW-0028">Amino-acid biosynthesis</keyword>
<comment type="caution">
    <text evidence="14">The sequence shown here is derived from an EMBL/GenBank/DDBJ whole genome shotgun (WGS) entry which is preliminary data.</text>
</comment>
<dbReference type="GO" id="GO:0005634">
    <property type="term" value="C:nucleus"/>
    <property type="evidence" value="ECO:0007669"/>
    <property type="project" value="UniProtKB-SubCell"/>
</dbReference>
<accession>A0AA39ZJ85</accession>
<dbReference type="GO" id="GO:0000978">
    <property type="term" value="F:RNA polymerase II cis-regulatory region sequence-specific DNA binding"/>
    <property type="evidence" value="ECO:0007669"/>
    <property type="project" value="TreeGrafter"/>
</dbReference>
<dbReference type="GO" id="GO:0008652">
    <property type="term" value="P:amino acid biosynthetic process"/>
    <property type="evidence" value="ECO:0007669"/>
    <property type="project" value="UniProtKB-KW"/>
</dbReference>
<dbReference type="Pfam" id="PF07716">
    <property type="entry name" value="bZIP_2"/>
    <property type="match status" value="1"/>
</dbReference>
<evidence type="ECO:0000256" key="2">
    <source>
        <dbReference type="ARBA" id="ARBA00011195"/>
    </source>
</evidence>
<protein>
    <recommendedName>
        <fullName evidence="10">Cross-pathway control protein 1</fullName>
    </recommendedName>
</protein>
<dbReference type="GO" id="GO:0001080">
    <property type="term" value="P:nitrogen catabolite activation of transcription from RNA polymerase II promoter"/>
    <property type="evidence" value="ECO:0007669"/>
    <property type="project" value="TreeGrafter"/>
</dbReference>
<dbReference type="GO" id="GO:1903833">
    <property type="term" value="P:positive regulation of cellular response to amino acid starvation"/>
    <property type="evidence" value="ECO:0007669"/>
    <property type="project" value="TreeGrafter"/>
</dbReference>
<dbReference type="AlphaFoldDB" id="A0AA39ZJ85"/>
<dbReference type="InterPro" id="IPR046347">
    <property type="entry name" value="bZIP_sf"/>
</dbReference>
<evidence type="ECO:0000259" key="13">
    <source>
        <dbReference type="PROSITE" id="PS50217"/>
    </source>
</evidence>
<comment type="subunit">
    <text evidence="2">Binds DNA as a dimer.</text>
</comment>
<dbReference type="GO" id="GO:0000981">
    <property type="term" value="F:DNA-binding transcription factor activity, RNA polymerase II-specific"/>
    <property type="evidence" value="ECO:0007669"/>
    <property type="project" value="TreeGrafter"/>
</dbReference>
<organism evidence="14 15">
    <name type="scientific">Cercophora samala</name>
    <dbReference type="NCBI Taxonomy" id="330535"/>
    <lineage>
        <taxon>Eukaryota</taxon>
        <taxon>Fungi</taxon>
        <taxon>Dikarya</taxon>
        <taxon>Ascomycota</taxon>
        <taxon>Pezizomycotina</taxon>
        <taxon>Sordariomycetes</taxon>
        <taxon>Sordariomycetidae</taxon>
        <taxon>Sordariales</taxon>
        <taxon>Lasiosphaeriaceae</taxon>
        <taxon>Cercophora</taxon>
    </lineage>
</organism>
<dbReference type="PROSITE" id="PS50217">
    <property type="entry name" value="BZIP"/>
    <property type="match status" value="1"/>
</dbReference>
<keyword evidence="6" id="KW-0010">Activator</keyword>
<feature type="compositionally biased region" description="Low complexity" evidence="12">
    <location>
        <begin position="99"/>
        <end position="111"/>
    </location>
</feature>
<evidence type="ECO:0000256" key="4">
    <source>
        <dbReference type="ARBA" id="ARBA00023015"/>
    </source>
</evidence>
<feature type="region of interest" description="Disordered" evidence="12">
    <location>
        <begin position="198"/>
        <end position="225"/>
    </location>
</feature>
<dbReference type="SMART" id="SM00338">
    <property type="entry name" value="BRLZ"/>
    <property type="match status" value="1"/>
</dbReference>
<dbReference type="Gene3D" id="3.30.160.60">
    <property type="entry name" value="Classic Zinc Finger"/>
    <property type="match status" value="1"/>
</dbReference>
<dbReference type="CDD" id="cd12193">
    <property type="entry name" value="bZIP_GCN4"/>
    <property type="match status" value="1"/>
</dbReference>
<comment type="subcellular location">
    <subcellularLocation>
        <location evidence="1">Nucleus</location>
    </subcellularLocation>
</comment>
<reference evidence="14" key="1">
    <citation type="submission" date="2023-06" db="EMBL/GenBank/DDBJ databases">
        <title>Genome-scale phylogeny and comparative genomics of the fungal order Sordariales.</title>
        <authorList>
            <consortium name="Lawrence Berkeley National Laboratory"/>
            <person name="Hensen N."/>
            <person name="Bonometti L."/>
            <person name="Westerberg I."/>
            <person name="Brannstrom I.O."/>
            <person name="Guillou S."/>
            <person name="Cros-Aarteil S."/>
            <person name="Calhoun S."/>
            <person name="Haridas S."/>
            <person name="Kuo A."/>
            <person name="Mondo S."/>
            <person name="Pangilinan J."/>
            <person name="Riley R."/>
            <person name="Labutti K."/>
            <person name="Andreopoulos B."/>
            <person name="Lipzen A."/>
            <person name="Chen C."/>
            <person name="Yanf M."/>
            <person name="Daum C."/>
            <person name="Ng V."/>
            <person name="Clum A."/>
            <person name="Steindorff A."/>
            <person name="Ohm R."/>
            <person name="Martin F."/>
            <person name="Silar P."/>
            <person name="Natvig D."/>
            <person name="Lalanne C."/>
            <person name="Gautier V."/>
            <person name="Ament-Velasquez S.L."/>
            <person name="Kruys A."/>
            <person name="Hutchinson M.I."/>
            <person name="Powell A.J."/>
            <person name="Barry K."/>
            <person name="Miller A.N."/>
            <person name="Grigoriev I.V."/>
            <person name="Debuchy R."/>
            <person name="Gladieux P."/>
            <person name="Thoren M.H."/>
            <person name="Johannesson H."/>
        </authorList>
    </citation>
    <scope>NUCLEOTIDE SEQUENCE</scope>
    <source>
        <strain evidence="14">CBS 307.81</strain>
    </source>
</reference>
<dbReference type="GO" id="GO:0005667">
    <property type="term" value="C:transcription regulator complex"/>
    <property type="evidence" value="ECO:0007669"/>
    <property type="project" value="TreeGrafter"/>
</dbReference>
<gene>
    <name evidence="14" type="ORF">QBC41DRAFT_383385</name>
</gene>
<evidence type="ECO:0000256" key="1">
    <source>
        <dbReference type="ARBA" id="ARBA00004123"/>
    </source>
</evidence>
<dbReference type="SUPFAM" id="SSF57959">
    <property type="entry name" value="Leucine zipper domain"/>
    <property type="match status" value="1"/>
</dbReference>
<evidence type="ECO:0000313" key="15">
    <source>
        <dbReference type="Proteomes" id="UP001174997"/>
    </source>
</evidence>
<sequence length="509" mass="55404">MEIQLSGACEAKSWVSELAATLLVLNPAVCNDLHRVVKAAVFLEPVGPQVCDSHFPFSADPLPSQVELNYSTQLPSSRFGSHPTTAIPGPDFPVFTTDSHQSTWTPSSTSSLPAHSAHQQPPQNLSLPQQDFVLFDSPINHRPHSSRTTSQPSAHGGVNQSQQYRNQPLFPQQISSPSLQNQRVANIIQATGHSTTSSAFTNRFTTQNSRPSPQQFYASSAPSSSVALNIPKQRQHRPPVPLFPQGPGSVPQGKMNIQGNFTPQHLLARQRGSHMRSDLDLDDFTAFEGGASTTYSSPALPTVFDLSSSVSSTGQNLATVSPHELMMNEPFMSAPNSTAFTALTSPSLYNGSPDFCDSYETSPHFGGGDFDSNPDNWFPLFPTTNTEPEAPKEALVQPKPEQSPAITAEDLEVKSPASGHRRKSSTSPSTRHSSIAGVNSRRRDKPLPPIIVDDPSDTVAMKRARNTLAARKSRERKAARLDELEEKIEKLVAERDHWKQVALQLGAKE</sequence>
<feature type="domain" description="BZIP" evidence="13">
    <location>
        <begin position="462"/>
        <end position="509"/>
    </location>
</feature>
<dbReference type="PROSITE" id="PS00036">
    <property type="entry name" value="BZIP_BASIC"/>
    <property type="match status" value="1"/>
</dbReference>
<feature type="compositionally biased region" description="Polar residues" evidence="12">
    <location>
        <begin position="146"/>
        <end position="161"/>
    </location>
</feature>
<evidence type="ECO:0000256" key="7">
    <source>
        <dbReference type="ARBA" id="ARBA00023163"/>
    </source>
</evidence>
<dbReference type="InterPro" id="IPR004827">
    <property type="entry name" value="bZIP"/>
</dbReference>
<feature type="coiled-coil region" evidence="11">
    <location>
        <begin position="474"/>
        <end position="501"/>
    </location>
</feature>
<keyword evidence="15" id="KW-1185">Reference proteome</keyword>
<feature type="compositionally biased region" description="Low complexity" evidence="12">
    <location>
        <begin position="425"/>
        <end position="434"/>
    </location>
</feature>
<evidence type="ECO:0000256" key="8">
    <source>
        <dbReference type="ARBA" id="ARBA00023242"/>
    </source>
</evidence>
<feature type="compositionally biased region" description="Low complexity" evidence="12">
    <location>
        <begin position="119"/>
        <end position="130"/>
    </location>
</feature>
<keyword evidence="5" id="KW-0238">DNA-binding</keyword>
<keyword evidence="7" id="KW-0804">Transcription</keyword>
<feature type="region of interest" description="Disordered" evidence="12">
    <location>
        <begin position="77"/>
        <end position="161"/>
    </location>
</feature>
<keyword evidence="4" id="KW-0805">Transcription regulation</keyword>
<dbReference type="Proteomes" id="UP001174997">
    <property type="component" value="Unassembled WGS sequence"/>
</dbReference>
<evidence type="ECO:0000256" key="11">
    <source>
        <dbReference type="SAM" id="Coils"/>
    </source>
</evidence>
<evidence type="ECO:0000256" key="6">
    <source>
        <dbReference type="ARBA" id="ARBA00023159"/>
    </source>
</evidence>
<dbReference type="InterPro" id="IPR050946">
    <property type="entry name" value="AP-1_TF_bZIP"/>
</dbReference>
<proteinExistence type="inferred from homology"/>